<dbReference type="Proteomes" id="UP000813444">
    <property type="component" value="Unassembled WGS sequence"/>
</dbReference>
<keyword evidence="3" id="KW-1185">Reference proteome</keyword>
<dbReference type="EMBL" id="JAGPNK010000011">
    <property type="protein sequence ID" value="KAH7311733.1"/>
    <property type="molecule type" value="Genomic_DNA"/>
</dbReference>
<reference evidence="2" key="1">
    <citation type="journal article" date="2021" name="Nat. Commun.">
        <title>Genetic determinants of endophytism in the Arabidopsis root mycobiome.</title>
        <authorList>
            <person name="Mesny F."/>
            <person name="Miyauchi S."/>
            <person name="Thiergart T."/>
            <person name="Pickel B."/>
            <person name="Atanasova L."/>
            <person name="Karlsson M."/>
            <person name="Huettel B."/>
            <person name="Barry K.W."/>
            <person name="Haridas S."/>
            <person name="Chen C."/>
            <person name="Bauer D."/>
            <person name="Andreopoulos W."/>
            <person name="Pangilinan J."/>
            <person name="LaButti K."/>
            <person name="Riley R."/>
            <person name="Lipzen A."/>
            <person name="Clum A."/>
            <person name="Drula E."/>
            <person name="Henrissat B."/>
            <person name="Kohler A."/>
            <person name="Grigoriev I.V."/>
            <person name="Martin F.M."/>
            <person name="Hacquard S."/>
        </authorList>
    </citation>
    <scope>NUCLEOTIDE SEQUENCE</scope>
    <source>
        <strain evidence="2">MPI-CAGE-CH-0235</strain>
    </source>
</reference>
<accession>A0A8K0SQ53</accession>
<sequence length="434" mass="49563">MAAPPIPPASLLGLPVEILLDVYQHLDLASIAQLSLANGYFYDFFKRHKATILLPVLIKDFAPFEELLQVHIASAADLAAGGTRYTPRKVVFKRFPGDHGVVFATPSSSSHDTKGPQAGFVAVTKARKSGGVSVSTAAPVVLTERDLDDILKHCQLVRKWEQLFPQMRWFHEPENCRSLRPHEGFRFRRALYRWWLYSIYFHGDLPRPRVGLPEPFVEDIRTSQMRRHSTSELLELMDFVETMKDVVLHYICPRLDPNHMQSLTQPVLIEYAGRGQSLATSWNDQSRWSRIVKTYAKLGPSDLMHYFENIYSYPRQRLISEVRLQHSTFTFDQESLQIAIRCALDERKWLEKAPSLAEDSVGGVIDFDDERDEERALFNKDACADGMLPEGTKFVRSFSQYSPRGDDGTYVEDHRQYGFSNRLMGPATAGAMIY</sequence>
<protein>
    <submittedName>
        <fullName evidence="2">F-box domain protein</fullName>
    </submittedName>
</protein>
<dbReference type="PROSITE" id="PS50181">
    <property type="entry name" value="FBOX"/>
    <property type="match status" value="1"/>
</dbReference>
<evidence type="ECO:0000313" key="2">
    <source>
        <dbReference type="EMBL" id="KAH7311733.1"/>
    </source>
</evidence>
<dbReference type="AlphaFoldDB" id="A0A8K0SQ53"/>
<evidence type="ECO:0000313" key="3">
    <source>
        <dbReference type="Proteomes" id="UP000813444"/>
    </source>
</evidence>
<name>A0A8K0SQ53_9HYPO</name>
<gene>
    <name evidence="2" type="ORF">B0I35DRAFT_357535</name>
</gene>
<comment type="caution">
    <text evidence="2">The sequence shown here is derived from an EMBL/GenBank/DDBJ whole genome shotgun (WGS) entry which is preliminary data.</text>
</comment>
<evidence type="ECO:0000259" key="1">
    <source>
        <dbReference type="PROSITE" id="PS50181"/>
    </source>
</evidence>
<organism evidence="2 3">
    <name type="scientific">Stachybotrys elegans</name>
    <dbReference type="NCBI Taxonomy" id="80388"/>
    <lineage>
        <taxon>Eukaryota</taxon>
        <taxon>Fungi</taxon>
        <taxon>Dikarya</taxon>
        <taxon>Ascomycota</taxon>
        <taxon>Pezizomycotina</taxon>
        <taxon>Sordariomycetes</taxon>
        <taxon>Hypocreomycetidae</taxon>
        <taxon>Hypocreales</taxon>
        <taxon>Stachybotryaceae</taxon>
        <taxon>Stachybotrys</taxon>
    </lineage>
</organism>
<dbReference type="InterPro" id="IPR036047">
    <property type="entry name" value="F-box-like_dom_sf"/>
</dbReference>
<dbReference type="InterPro" id="IPR001810">
    <property type="entry name" value="F-box_dom"/>
</dbReference>
<feature type="domain" description="F-box" evidence="1">
    <location>
        <begin position="8"/>
        <end position="56"/>
    </location>
</feature>
<dbReference type="OrthoDB" id="1638493at2759"/>
<proteinExistence type="predicted"/>
<dbReference type="CDD" id="cd09917">
    <property type="entry name" value="F-box_SF"/>
    <property type="match status" value="1"/>
</dbReference>
<dbReference type="SUPFAM" id="SSF81383">
    <property type="entry name" value="F-box domain"/>
    <property type="match status" value="1"/>
</dbReference>